<dbReference type="Proteomes" id="UP000253805">
    <property type="component" value="Unassembled WGS sequence"/>
</dbReference>
<sequence length="75" mass="8374">MADFDFRPFALEHVKISLVKASEAAFNNENPFSRARFSYEHRHGYALVSGEVAVAIRIEFALVSSFVIALVPKMG</sequence>
<dbReference type="AlphaFoldDB" id="A0A369NV69"/>
<accession>A0A369NV69</accession>
<gene>
    <name evidence="1" type="ORF">C1850_10985</name>
</gene>
<name>A0A369NV69_9ACTN</name>
<protein>
    <submittedName>
        <fullName evidence="1">Uncharacterized protein</fullName>
    </submittedName>
</protein>
<proteinExistence type="predicted"/>
<organism evidence="1 2">
    <name type="scientific">Adlercreutzia equolifaciens subsp. celatus</name>
    <dbReference type="NCBI Taxonomy" id="394340"/>
    <lineage>
        <taxon>Bacteria</taxon>
        <taxon>Bacillati</taxon>
        <taxon>Actinomycetota</taxon>
        <taxon>Coriobacteriia</taxon>
        <taxon>Eggerthellales</taxon>
        <taxon>Eggerthellaceae</taxon>
        <taxon>Adlercreutzia</taxon>
    </lineage>
</organism>
<evidence type="ECO:0000313" key="2">
    <source>
        <dbReference type="Proteomes" id="UP000253805"/>
    </source>
</evidence>
<reference evidence="1 2" key="1">
    <citation type="journal article" date="2018" name="Elife">
        <title>Discovery and characterization of a prevalent human gut bacterial enzyme sufficient for the inactivation of a family of plant toxins.</title>
        <authorList>
            <person name="Koppel N."/>
            <person name="Bisanz J.E."/>
            <person name="Pandelia M.E."/>
            <person name="Turnbaugh P.J."/>
            <person name="Balskus E.P."/>
        </authorList>
    </citation>
    <scope>NUCLEOTIDE SEQUENCE [LARGE SCALE GENOMIC DNA]</scope>
    <source>
        <strain evidence="1 2">OB21 GAM 11</strain>
    </source>
</reference>
<dbReference type="EMBL" id="PPUT01000041">
    <property type="protein sequence ID" value="RDC41469.1"/>
    <property type="molecule type" value="Genomic_DNA"/>
</dbReference>
<evidence type="ECO:0000313" key="1">
    <source>
        <dbReference type="EMBL" id="RDC41469.1"/>
    </source>
</evidence>
<comment type="caution">
    <text evidence="1">The sequence shown here is derived from an EMBL/GenBank/DDBJ whole genome shotgun (WGS) entry which is preliminary data.</text>
</comment>